<dbReference type="InterPro" id="IPR039420">
    <property type="entry name" value="WalR-like"/>
</dbReference>
<evidence type="ECO:0000256" key="2">
    <source>
        <dbReference type="ARBA" id="ARBA00023012"/>
    </source>
</evidence>
<dbReference type="EMBL" id="CADCSZ010000203">
    <property type="protein sequence ID" value="CAA9271806.1"/>
    <property type="molecule type" value="Genomic_DNA"/>
</dbReference>
<evidence type="ECO:0000256" key="4">
    <source>
        <dbReference type="ARBA" id="ARBA00023125"/>
    </source>
</evidence>
<keyword evidence="3" id="KW-0805">Transcription regulation</keyword>
<evidence type="ECO:0000259" key="7">
    <source>
        <dbReference type="PROSITE" id="PS50110"/>
    </source>
</evidence>
<dbReference type="PANTHER" id="PTHR48111">
    <property type="entry name" value="REGULATOR OF RPOS"/>
    <property type="match status" value="1"/>
</dbReference>
<dbReference type="SUPFAM" id="SSF52172">
    <property type="entry name" value="CheY-like"/>
    <property type="match status" value="1"/>
</dbReference>
<dbReference type="AlphaFoldDB" id="A0A6J4J9T4"/>
<evidence type="ECO:0000256" key="1">
    <source>
        <dbReference type="ARBA" id="ARBA00022553"/>
    </source>
</evidence>
<dbReference type="CDD" id="cd17574">
    <property type="entry name" value="REC_OmpR"/>
    <property type="match status" value="1"/>
</dbReference>
<dbReference type="GO" id="GO:0000156">
    <property type="term" value="F:phosphorelay response regulator activity"/>
    <property type="evidence" value="ECO:0007669"/>
    <property type="project" value="TreeGrafter"/>
</dbReference>
<dbReference type="SMART" id="SM00448">
    <property type="entry name" value="REC"/>
    <property type="match status" value="1"/>
</dbReference>
<proteinExistence type="predicted"/>
<dbReference type="GO" id="GO:0006355">
    <property type="term" value="P:regulation of DNA-templated transcription"/>
    <property type="evidence" value="ECO:0007669"/>
    <property type="project" value="TreeGrafter"/>
</dbReference>
<name>A0A6J4J9T4_9ACTN</name>
<organism evidence="8">
    <name type="scientific">uncultured Acidimicrobiales bacterium</name>
    <dbReference type="NCBI Taxonomy" id="310071"/>
    <lineage>
        <taxon>Bacteria</taxon>
        <taxon>Bacillati</taxon>
        <taxon>Actinomycetota</taxon>
        <taxon>Acidimicrobiia</taxon>
        <taxon>Acidimicrobiales</taxon>
        <taxon>environmental samples</taxon>
    </lineage>
</organism>
<dbReference type="InterPro" id="IPR001789">
    <property type="entry name" value="Sig_transdc_resp-reg_receiver"/>
</dbReference>
<keyword evidence="1 6" id="KW-0597">Phosphoprotein</keyword>
<keyword evidence="2" id="KW-0902">Two-component regulatory system</keyword>
<feature type="domain" description="Response regulatory" evidence="7">
    <location>
        <begin position="3"/>
        <end position="119"/>
    </location>
</feature>
<keyword evidence="5" id="KW-0804">Transcription</keyword>
<dbReference type="GO" id="GO:0032993">
    <property type="term" value="C:protein-DNA complex"/>
    <property type="evidence" value="ECO:0007669"/>
    <property type="project" value="TreeGrafter"/>
</dbReference>
<dbReference type="GO" id="GO:0000976">
    <property type="term" value="F:transcription cis-regulatory region binding"/>
    <property type="evidence" value="ECO:0007669"/>
    <property type="project" value="TreeGrafter"/>
</dbReference>
<dbReference type="GO" id="GO:0005829">
    <property type="term" value="C:cytosol"/>
    <property type="evidence" value="ECO:0007669"/>
    <property type="project" value="TreeGrafter"/>
</dbReference>
<evidence type="ECO:0000313" key="8">
    <source>
        <dbReference type="EMBL" id="CAA9271806.1"/>
    </source>
</evidence>
<protein>
    <recommendedName>
        <fullName evidence="7">Response regulatory domain-containing protein</fullName>
    </recommendedName>
</protein>
<dbReference type="PANTHER" id="PTHR48111:SF1">
    <property type="entry name" value="TWO-COMPONENT RESPONSE REGULATOR ORR33"/>
    <property type="match status" value="1"/>
</dbReference>
<dbReference type="InterPro" id="IPR011006">
    <property type="entry name" value="CheY-like_superfamily"/>
</dbReference>
<sequence>MADVLVVEDDEVIRGMLVFLLEGEGHTVEQAADGAEALDVLRRRSPDCMVLDLMMPGVDGLTVLRTRLEEGLAAGTRIVVLTARSGTNDAVWCWEAGADEFLTKPFDPERLLHMVRVLASISPAEAQHRREVGLAESRQLDAIESALRGRF</sequence>
<accession>A0A6J4J9T4</accession>
<evidence type="ECO:0000256" key="5">
    <source>
        <dbReference type="ARBA" id="ARBA00023163"/>
    </source>
</evidence>
<reference evidence="8" key="1">
    <citation type="submission" date="2020-02" db="EMBL/GenBank/DDBJ databases">
        <authorList>
            <person name="Meier V. D."/>
        </authorList>
    </citation>
    <scope>NUCLEOTIDE SEQUENCE</scope>
    <source>
        <strain evidence="8">AVDCRST_MAG76</strain>
    </source>
</reference>
<keyword evidence="4" id="KW-0238">DNA-binding</keyword>
<dbReference type="Gene3D" id="3.40.50.2300">
    <property type="match status" value="1"/>
</dbReference>
<dbReference type="Pfam" id="PF00072">
    <property type="entry name" value="Response_reg"/>
    <property type="match status" value="1"/>
</dbReference>
<evidence type="ECO:0000256" key="3">
    <source>
        <dbReference type="ARBA" id="ARBA00023015"/>
    </source>
</evidence>
<evidence type="ECO:0000256" key="6">
    <source>
        <dbReference type="PROSITE-ProRule" id="PRU00169"/>
    </source>
</evidence>
<feature type="modified residue" description="4-aspartylphosphate" evidence="6">
    <location>
        <position position="52"/>
    </location>
</feature>
<gene>
    <name evidence="8" type="ORF">AVDCRST_MAG76-3469</name>
</gene>
<dbReference type="PROSITE" id="PS50110">
    <property type="entry name" value="RESPONSE_REGULATORY"/>
    <property type="match status" value="1"/>
</dbReference>